<dbReference type="EMBL" id="JAULSV010000001">
    <property type="protein sequence ID" value="KAK0654960.1"/>
    <property type="molecule type" value="Genomic_DNA"/>
</dbReference>
<gene>
    <name evidence="1" type="ORF">B0T16DRAFT_383947</name>
</gene>
<evidence type="ECO:0000313" key="2">
    <source>
        <dbReference type="Proteomes" id="UP001174936"/>
    </source>
</evidence>
<organism evidence="1 2">
    <name type="scientific">Cercophora newfieldiana</name>
    <dbReference type="NCBI Taxonomy" id="92897"/>
    <lineage>
        <taxon>Eukaryota</taxon>
        <taxon>Fungi</taxon>
        <taxon>Dikarya</taxon>
        <taxon>Ascomycota</taxon>
        <taxon>Pezizomycotina</taxon>
        <taxon>Sordariomycetes</taxon>
        <taxon>Sordariomycetidae</taxon>
        <taxon>Sordariales</taxon>
        <taxon>Lasiosphaeriaceae</taxon>
        <taxon>Cercophora</taxon>
    </lineage>
</organism>
<name>A0AA39YPP0_9PEZI</name>
<protein>
    <submittedName>
        <fullName evidence="1">Uncharacterized protein</fullName>
    </submittedName>
</protein>
<dbReference type="AlphaFoldDB" id="A0AA39YPP0"/>
<sequence length="256" mass="29343">MLVIKTTKGHGLTPRLRVGSMNSWIATHASIRGLKSVPNSEIQSRPGKQALISFYEDYLQSKQNVLVDSLRNSKAPQREETLQRFDAENHDTLWYANMRSFVSRLDQQRRDHLEHAIFPRSKIELGESIGAITEDPLNFSTKSFRLTVERVELGFLQRCSWFHKTWTRPYYDPPPNLQAHVVDLIRRMSETQAKCLANLVPTISLERGEDGVVAGNALVDKYIDKVLGALFNAFDKSWEDQERSLQPLYSLILDAE</sequence>
<proteinExistence type="predicted"/>
<evidence type="ECO:0000313" key="1">
    <source>
        <dbReference type="EMBL" id="KAK0654960.1"/>
    </source>
</evidence>
<dbReference type="Proteomes" id="UP001174936">
    <property type="component" value="Unassembled WGS sequence"/>
</dbReference>
<reference evidence="1" key="1">
    <citation type="submission" date="2023-06" db="EMBL/GenBank/DDBJ databases">
        <title>Genome-scale phylogeny and comparative genomics of the fungal order Sordariales.</title>
        <authorList>
            <consortium name="Lawrence Berkeley National Laboratory"/>
            <person name="Hensen N."/>
            <person name="Bonometti L."/>
            <person name="Westerberg I."/>
            <person name="Brannstrom I.O."/>
            <person name="Guillou S."/>
            <person name="Cros-Aarteil S."/>
            <person name="Calhoun S."/>
            <person name="Haridas S."/>
            <person name="Kuo A."/>
            <person name="Mondo S."/>
            <person name="Pangilinan J."/>
            <person name="Riley R."/>
            <person name="Labutti K."/>
            <person name="Andreopoulos B."/>
            <person name="Lipzen A."/>
            <person name="Chen C."/>
            <person name="Yanf M."/>
            <person name="Daum C."/>
            <person name="Ng V."/>
            <person name="Clum A."/>
            <person name="Steindorff A."/>
            <person name="Ohm R."/>
            <person name="Martin F."/>
            <person name="Silar P."/>
            <person name="Natvig D."/>
            <person name="Lalanne C."/>
            <person name="Gautier V."/>
            <person name="Ament-Velasquez S.L."/>
            <person name="Kruys A."/>
            <person name="Hutchinson M.I."/>
            <person name="Powell A.J."/>
            <person name="Barry K."/>
            <person name="Miller A.N."/>
            <person name="Grigoriev I.V."/>
            <person name="Debuchy R."/>
            <person name="Gladieux P."/>
            <person name="Thoren M.H."/>
            <person name="Johannesson H."/>
        </authorList>
    </citation>
    <scope>NUCLEOTIDE SEQUENCE</scope>
    <source>
        <strain evidence="1">SMH2532-1</strain>
    </source>
</reference>
<accession>A0AA39YPP0</accession>
<comment type="caution">
    <text evidence="1">The sequence shown here is derived from an EMBL/GenBank/DDBJ whole genome shotgun (WGS) entry which is preliminary data.</text>
</comment>
<keyword evidence="2" id="KW-1185">Reference proteome</keyword>